<protein>
    <submittedName>
        <fullName evidence="2">Uncharacterized protein</fullName>
    </submittedName>
</protein>
<name>A0AAV0PI46_9ROSI</name>
<proteinExistence type="predicted"/>
<reference evidence="2" key="1">
    <citation type="submission" date="2022-08" db="EMBL/GenBank/DDBJ databases">
        <authorList>
            <person name="Gutierrez-Valencia J."/>
        </authorList>
    </citation>
    <scope>NUCLEOTIDE SEQUENCE</scope>
</reference>
<sequence length="26" mass="2708">MERSTGREHSGGSNSTRASSSTPART</sequence>
<comment type="caution">
    <text evidence="2">The sequence shown here is derived from an EMBL/GenBank/DDBJ whole genome shotgun (WGS) entry which is preliminary data.</text>
</comment>
<dbReference type="Proteomes" id="UP001154282">
    <property type="component" value="Unassembled WGS sequence"/>
</dbReference>
<evidence type="ECO:0000313" key="2">
    <source>
        <dbReference type="EMBL" id="CAI0470265.1"/>
    </source>
</evidence>
<dbReference type="EMBL" id="CAMGYJ010000009">
    <property type="protein sequence ID" value="CAI0470265.1"/>
    <property type="molecule type" value="Genomic_DNA"/>
</dbReference>
<evidence type="ECO:0000313" key="3">
    <source>
        <dbReference type="Proteomes" id="UP001154282"/>
    </source>
</evidence>
<organism evidence="2 3">
    <name type="scientific">Linum tenue</name>
    <dbReference type="NCBI Taxonomy" id="586396"/>
    <lineage>
        <taxon>Eukaryota</taxon>
        <taxon>Viridiplantae</taxon>
        <taxon>Streptophyta</taxon>
        <taxon>Embryophyta</taxon>
        <taxon>Tracheophyta</taxon>
        <taxon>Spermatophyta</taxon>
        <taxon>Magnoliopsida</taxon>
        <taxon>eudicotyledons</taxon>
        <taxon>Gunneridae</taxon>
        <taxon>Pentapetalae</taxon>
        <taxon>rosids</taxon>
        <taxon>fabids</taxon>
        <taxon>Malpighiales</taxon>
        <taxon>Linaceae</taxon>
        <taxon>Linum</taxon>
    </lineage>
</organism>
<evidence type="ECO:0000256" key="1">
    <source>
        <dbReference type="SAM" id="MobiDB-lite"/>
    </source>
</evidence>
<keyword evidence="3" id="KW-1185">Reference proteome</keyword>
<feature type="region of interest" description="Disordered" evidence="1">
    <location>
        <begin position="1"/>
        <end position="26"/>
    </location>
</feature>
<gene>
    <name evidence="2" type="ORF">LITE_LOCUS38498</name>
</gene>
<accession>A0AAV0PI46</accession>
<feature type="compositionally biased region" description="Basic and acidic residues" evidence="1">
    <location>
        <begin position="1"/>
        <end position="10"/>
    </location>
</feature>
<dbReference type="AlphaFoldDB" id="A0AAV0PI46"/>
<feature type="compositionally biased region" description="Low complexity" evidence="1">
    <location>
        <begin position="11"/>
        <end position="26"/>
    </location>
</feature>